<gene>
    <name evidence="5" type="ORF">N868_04590</name>
</gene>
<keyword evidence="2" id="KW-0378">Hydrolase</keyword>
<dbReference type="RefSeq" id="WP_043609872.1">
    <property type="nucleotide sequence ID" value="NZ_AXCY01000148.1"/>
</dbReference>
<dbReference type="Gene3D" id="3.40.800.10">
    <property type="entry name" value="Ureohydrolase domain"/>
    <property type="match status" value="1"/>
</dbReference>
<evidence type="ECO:0000256" key="4">
    <source>
        <dbReference type="PROSITE-ProRule" id="PRU00742"/>
    </source>
</evidence>
<protein>
    <submittedName>
        <fullName evidence="5">Arginase</fullName>
    </submittedName>
</protein>
<dbReference type="AlphaFoldDB" id="A0A0A0BLW2"/>
<dbReference type="GO" id="GO:0005829">
    <property type="term" value="C:cytosol"/>
    <property type="evidence" value="ECO:0007669"/>
    <property type="project" value="TreeGrafter"/>
</dbReference>
<sequence length="278" mass="28519">MDALSRDLELVVPLWRGGGDERVVAGADALAALVPQRAPRVEVPDPHGSAAQRPPVTTRGLGVLDAEAVVAHARAVTAALRESRASRVVALGGDCAMGTPVAGALLDQHPDLHVIWVDAHGDLNTPGTSPSGLAYGMPLRALLGDGHPGLVPDRPLRGDHTMLLGVRELDPAERDFLAAGDVAVVPPAGADALVAAVLDRIPAGAPVHVHLDLDVLDPEVFPAVAVPTPGGLDVPTLAAVATTLRAHADVVGFTVTEYVPEVPHDPAPLVEVLHAFGA</sequence>
<reference evidence="5 6" key="1">
    <citation type="submission" date="2013-08" db="EMBL/GenBank/DDBJ databases">
        <title>Genome sequencing of Cellulomonas carbonis T26.</title>
        <authorList>
            <person name="Chen F."/>
            <person name="Li Y."/>
            <person name="Wang G."/>
        </authorList>
    </citation>
    <scope>NUCLEOTIDE SEQUENCE [LARGE SCALE GENOMIC DNA]</scope>
    <source>
        <strain evidence="5 6">T26</strain>
    </source>
</reference>
<keyword evidence="6" id="KW-1185">Reference proteome</keyword>
<dbReference type="PANTHER" id="PTHR43782">
    <property type="entry name" value="ARGINASE"/>
    <property type="match status" value="1"/>
</dbReference>
<name>A0A0A0BLW2_9CELL</name>
<dbReference type="PANTHER" id="PTHR43782:SF3">
    <property type="entry name" value="ARGINASE"/>
    <property type="match status" value="1"/>
</dbReference>
<dbReference type="CDD" id="cd09999">
    <property type="entry name" value="Arginase-like_1"/>
    <property type="match status" value="1"/>
</dbReference>
<accession>A0A0A0BLW2</accession>
<dbReference type="SUPFAM" id="SSF52768">
    <property type="entry name" value="Arginase/deacetylase"/>
    <property type="match status" value="1"/>
</dbReference>
<dbReference type="PROSITE" id="PS51409">
    <property type="entry name" value="ARGINASE_2"/>
    <property type="match status" value="1"/>
</dbReference>
<dbReference type="Pfam" id="PF00491">
    <property type="entry name" value="Arginase"/>
    <property type="match status" value="1"/>
</dbReference>
<evidence type="ECO:0000256" key="3">
    <source>
        <dbReference type="ARBA" id="ARBA00023211"/>
    </source>
</evidence>
<evidence type="ECO:0000313" key="6">
    <source>
        <dbReference type="Proteomes" id="UP000029839"/>
    </source>
</evidence>
<proteinExistence type="inferred from homology"/>
<evidence type="ECO:0000256" key="1">
    <source>
        <dbReference type="ARBA" id="ARBA00022723"/>
    </source>
</evidence>
<dbReference type="InterPro" id="IPR006035">
    <property type="entry name" value="Ureohydrolase"/>
</dbReference>
<comment type="caution">
    <text evidence="5">The sequence shown here is derived from an EMBL/GenBank/DDBJ whole genome shotgun (WGS) entry which is preliminary data.</text>
</comment>
<dbReference type="EMBL" id="AXCY01000148">
    <property type="protein sequence ID" value="KGM08855.1"/>
    <property type="molecule type" value="Genomic_DNA"/>
</dbReference>
<dbReference type="OrthoDB" id="7331788at2"/>
<dbReference type="Proteomes" id="UP000029839">
    <property type="component" value="Unassembled WGS sequence"/>
</dbReference>
<dbReference type="PRINTS" id="PR00116">
    <property type="entry name" value="ARGINASE"/>
</dbReference>
<organism evidence="5 6">
    <name type="scientific">Cellulomonas carbonis T26</name>
    <dbReference type="NCBI Taxonomy" id="947969"/>
    <lineage>
        <taxon>Bacteria</taxon>
        <taxon>Bacillati</taxon>
        <taxon>Actinomycetota</taxon>
        <taxon>Actinomycetes</taxon>
        <taxon>Micrococcales</taxon>
        <taxon>Cellulomonadaceae</taxon>
        <taxon>Cellulomonas</taxon>
    </lineage>
</organism>
<dbReference type="InterPro" id="IPR023696">
    <property type="entry name" value="Ureohydrolase_dom_sf"/>
</dbReference>
<keyword evidence="1" id="KW-0479">Metal-binding</keyword>
<comment type="similarity">
    <text evidence="4">Belongs to the arginase family.</text>
</comment>
<dbReference type="GO" id="GO:0004053">
    <property type="term" value="F:arginase activity"/>
    <property type="evidence" value="ECO:0007669"/>
    <property type="project" value="TreeGrafter"/>
</dbReference>
<evidence type="ECO:0000256" key="2">
    <source>
        <dbReference type="ARBA" id="ARBA00022801"/>
    </source>
</evidence>
<dbReference type="GO" id="GO:0030145">
    <property type="term" value="F:manganese ion binding"/>
    <property type="evidence" value="ECO:0007669"/>
    <property type="project" value="TreeGrafter"/>
</dbReference>
<evidence type="ECO:0000313" key="5">
    <source>
        <dbReference type="EMBL" id="KGM08855.1"/>
    </source>
</evidence>
<reference evidence="5 6" key="2">
    <citation type="journal article" date="2015" name="Stand. Genomic Sci.">
        <title>Draft genome sequence of Cellulomonas carbonis T26(T) and comparative analysis of six Cellulomonas genomes.</title>
        <authorList>
            <person name="Zhuang W."/>
            <person name="Zhang S."/>
            <person name="Xia X."/>
            <person name="Wang G."/>
        </authorList>
    </citation>
    <scope>NUCLEOTIDE SEQUENCE [LARGE SCALE GENOMIC DNA]</scope>
    <source>
        <strain evidence="5 6">T26</strain>
    </source>
</reference>
<keyword evidence="3" id="KW-0464">Manganese</keyword>